<protein>
    <submittedName>
        <fullName evidence="5">Carboxylesterase</fullName>
    </submittedName>
</protein>
<accession>A0A319DV95</accession>
<organism evidence="5 6">
    <name type="scientific">Aspergillus sclerotiicarbonarius (strain CBS 121057 / IBT 28362)</name>
    <dbReference type="NCBI Taxonomy" id="1448318"/>
    <lineage>
        <taxon>Eukaryota</taxon>
        <taxon>Fungi</taxon>
        <taxon>Dikarya</taxon>
        <taxon>Ascomycota</taxon>
        <taxon>Pezizomycotina</taxon>
        <taxon>Eurotiomycetes</taxon>
        <taxon>Eurotiomycetidae</taxon>
        <taxon>Eurotiales</taxon>
        <taxon>Aspergillaceae</taxon>
        <taxon>Aspergillus</taxon>
        <taxon>Aspergillus subgen. Circumdati</taxon>
    </lineage>
</organism>
<dbReference type="Pfam" id="PF00135">
    <property type="entry name" value="COesterase"/>
    <property type="match status" value="1"/>
</dbReference>
<dbReference type="PANTHER" id="PTHR43918:SF4">
    <property type="entry name" value="CARBOXYLIC ESTER HYDROLASE"/>
    <property type="match status" value="1"/>
</dbReference>
<evidence type="ECO:0000313" key="5">
    <source>
        <dbReference type="EMBL" id="PYI01651.1"/>
    </source>
</evidence>
<dbReference type="GO" id="GO:0052689">
    <property type="term" value="F:carboxylic ester hydrolase activity"/>
    <property type="evidence" value="ECO:0007669"/>
    <property type="project" value="TreeGrafter"/>
</dbReference>
<dbReference type="Proteomes" id="UP000248423">
    <property type="component" value="Unassembled WGS sequence"/>
</dbReference>
<evidence type="ECO:0000256" key="3">
    <source>
        <dbReference type="SAM" id="SignalP"/>
    </source>
</evidence>
<comment type="similarity">
    <text evidence="1">Belongs to the type-B carboxylesterase/lipase family.</text>
</comment>
<keyword evidence="3" id="KW-0732">Signal</keyword>
<dbReference type="SUPFAM" id="SSF53474">
    <property type="entry name" value="alpha/beta-Hydrolases"/>
    <property type="match status" value="1"/>
</dbReference>
<evidence type="ECO:0000259" key="4">
    <source>
        <dbReference type="Pfam" id="PF00135"/>
    </source>
</evidence>
<dbReference type="STRING" id="1448318.A0A319DV95"/>
<keyword evidence="2" id="KW-0378">Hydrolase</keyword>
<name>A0A319DV95_ASPSB</name>
<evidence type="ECO:0000256" key="2">
    <source>
        <dbReference type="ARBA" id="ARBA00022801"/>
    </source>
</evidence>
<dbReference type="InterPro" id="IPR002018">
    <property type="entry name" value="CarbesteraseB"/>
</dbReference>
<reference evidence="5 6" key="1">
    <citation type="submission" date="2018-02" db="EMBL/GenBank/DDBJ databases">
        <title>The genomes of Aspergillus section Nigri reveals drivers in fungal speciation.</title>
        <authorList>
            <consortium name="DOE Joint Genome Institute"/>
            <person name="Vesth T.C."/>
            <person name="Nybo J."/>
            <person name="Theobald S."/>
            <person name="Brandl J."/>
            <person name="Frisvad J.C."/>
            <person name="Nielsen K.F."/>
            <person name="Lyhne E.K."/>
            <person name="Kogle M.E."/>
            <person name="Kuo A."/>
            <person name="Riley R."/>
            <person name="Clum A."/>
            <person name="Nolan M."/>
            <person name="Lipzen A."/>
            <person name="Salamov A."/>
            <person name="Henrissat B."/>
            <person name="Wiebenga A."/>
            <person name="De vries R.P."/>
            <person name="Grigoriev I.V."/>
            <person name="Mortensen U.H."/>
            <person name="Andersen M.R."/>
            <person name="Baker S.E."/>
        </authorList>
    </citation>
    <scope>NUCLEOTIDE SEQUENCE [LARGE SCALE GENOMIC DNA]</scope>
    <source>
        <strain evidence="5 6">CBS 121057</strain>
    </source>
</reference>
<dbReference type="PANTHER" id="PTHR43918">
    <property type="entry name" value="ACETYLCHOLINESTERASE"/>
    <property type="match status" value="1"/>
</dbReference>
<dbReference type="InterPro" id="IPR050654">
    <property type="entry name" value="AChE-related_enzymes"/>
</dbReference>
<feature type="chain" id="PRO_5016463648" evidence="3">
    <location>
        <begin position="20"/>
        <end position="586"/>
    </location>
</feature>
<proteinExistence type="inferred from homology"/>
<dbReference type="Gene3D" id="3.40.50.1820">
    <property type="entry name" value="alpha/beta hydrolase"/>
    <property type="match status" value="1"/>
</dbReference>
<dbReference type="OrthoDB" id="408631at2759"/>
<evidence type="ECO:0000256" key="1">
    <source>
        <dbReference type="ARBA" id="ARBA00005964"/>
    </source>
</evidence>
<dbReference type="EMBL" id="KZ826410">
    <property type="protein sequence ID" value="PYI01651.1"/>
    <property type="molecule type" value="Genomic_DNA"/>
</dbReference>
<dbReference type="VEuPathDB" id="FungiDB:BO78DRAFT_401198"/>
<feature type="signal peptide" evidence="3">
    <location>
        <begin position="1"/>
        <end position="19"/>
    </location>
</feature>
<dbReference type="InterPro" id="IPR029058">
    <property type="entry name" value="AB_hydrolase_fold"/>
</dbReference>
<evidence type="ECO:0000313" key="6">
    <source>
        <dbReference type="Proteomes" id="UP000248423"/>
    </source>
</evidence>
<keyword evidence="6" id="KW-1185">Reference proteome</keyword>
<dbReference type="AlphaFoldDB" id="A0A319DV95"/>
<gene>
    <name evidence="5" type="ORF">BO78DRAFT_401198</name>
</gene>
<sequence length="586" mass="62781">MIFSRSSLLLGTLCASGLASPMPSSNTAPTVHLPDSDVWFTGTAANQTESFLNIRFGQETSGNNRFAPPKPYAYPAGSVVNATQSGAACPQQKDPIPSFPLFNNVTRTSEDCLTLRVDRPAHTSASDRLPVLVFIYGGGDTIGQIYDSAYDPTLLVSGAAEKDVPVIYVAMNYRVGIFGFASSPALSASDSLNAGLLDQRLALWWIQDHIAAFGGDPDQVTIFGESDGATGVGLQLTAYGGQVPKVPFRRAIMESGGATADTGTAWDESGQHTAVLIDRVNCTAPTSQEELECLRRLPMLTLQNTAYAYELTIDSMGGMDVFIPVSPSTFIPDSPSTLLKTGQFARDIDLLSGWCENDGAFFTSTALETSTDVAESLRASYPRLSNATIAKALQLYPLADFSNDTTVDPPVSAQYFRASQMARDLGFACPSLLTVETNAQYASHPQVSNYLYALNQTAFAEVFALENLTYYGVPHFSDIPYIFNTVTDGLLAPVSTASDRRLASAMGASWASFATFGDPSRVNGTIPGWRQALPATNSSSPESSPVPRLRVLGGPDSHFTGRGYHEDLVQRCAFWNSDEVTAELGI</sequence>
<feature type="domain" description="Carboxylesterase type B" evidence="4">
    <location>
        <begin position="46"/>
        <end position="532"/>
    </location>
</feature>